<gene>
    <name evidence="1" type="ORF">NCTC12905_01755</name>
</gene>
<evidence type="ECO:0000313" key="1">
    <source>
        <dbReference type="EMBL" id="VEJ46065.1"/>
    </source>
</evidence>
<proteinExistence type="predicted"/>
<name>A0A448V8K4_BARVI</name>
<dbReference type="EMBL" id="LR134529">
    <property type="protein sequence ID" value="VEJ46065.1"/>
    <property type="molecule type" value="Genomic_DNA"/>
</dbReference>
<dbReference type="AlphaFoldDB" id="A0A448V8K4"/>
<protein>
    <submittedName>
        <fullName evidence="1">Uncharacterized protein</fullName>
    </submittedName>
</protein>
<sequence length="31" mass="3586">MFNTISKEKSTKKKAVPIYMTRLLNGDINMI</sequence>
<dbReference type="Proteomes" id="UP000274201">
    <property type="component" value="Chromosome"/>
</dbReference>
<evidence type="ECO:0000313" key="2">
    <source>
        <dbReference type="Proteomes" id="UP000274201"/>
    </source>
</evidence>
<reference evidence="1 2" key="1">
    <citation type="submission" date="2018-12" db="EMBL/GenBank/DDBJ databases">
        <authorList>
            <consortium name="Pathogen Informatics"/>
        </authorList>
    </citation>
    <scope>NUCLEOTIDE SEQUENCE [LARGE SCALE GENOMIC DNA]</scope>
    <source>
        <strain evidence="1 2">NCTC12905</strain>
    </source>
</reference>
<accession>A0A448V8K4</accession>
<organism evidence="1 2">
    <name type="scientific">Bartonella vinsonii</name>
    <name type="common">Rochalimaea vinsonii</name>
    <dbReference type="NCBI Taxonomy" id="33047"/>
    <lineage>
        <taxon>Bacteria</taxon>
        <taxon>Pseudomonadati</taxon>
        <taxon>Pseudomonadota</taxon>
        <taxon>Alphaproteobacteria</taxon>
        <taxon>Hyphomicrobiales</taxon>
        <taxon>Bartonellaceae</taxon>
        <taxon>Bartonella</taxon>
    </lineage>
</organism>